<organism evidence="1 2">
    <name type="scientific">Anaeromonas frigoriresistens</name>
    <dbReference type="NCBI Taxonomy" id="2683708"/>
    <lineage>
        <taxon>Bacteria</taxon>
        <taxon>Bacillati</taxon>
        <taxon>Bacillota</taxon>
        <taxon>Tissierellia</taxon>
        <taxon>Tissierellales</taxon>
        <taxon>Thermohalobacteraceae</taxon>
        <taxon>Anaeromonas</taxon>
    </lineage>
</organism>
<dbReference type="Gene3D" id="3.40.50.300">
    <property type="entry name" value="P-loop containing nucleotide triphosphate hydrolases"/>
    <property type="match status" value="1"/>
</dbReference>
<evidence type="ECO:0000313" key="2">
    <source>
        <dbReference type="Proteomes" id="UP000724672"/>
    </source>
</evidence>
<dbReference type="Proteomes" id="UP000724672">
    <property type="component" value="Unassembled WGS sequence"/>
</dbReference>
<sequence length="206" mass="24716">MSGLIIEGVCATGKSTIFNNLIDSNLYRLKKSKIQLNEHLTERIIENINPTLDQRINLLEKYVDMFEEVSSHFYNSRFRDTKSKEIIPCYLVERFHFTHAIEEKSFDSFKNIDDRLKKLNFKVIVLSMEKDCIKDRLEDTFKRRNKMWYNYVMSFGGIEGASKRYFNMQERLLEYIDKSSLPVKIVNTTDMKWDKYINEIEEFWDI</sequence>
<keyword evidence="2" id="KW-1185">Reference proteome</keyword>
<comment type="caution">
    <text evidence="1">The sequence shown here is derived from an EMBL/GenBank/DDBJ whole genome shotgun (WGS) entry which is preliminary data.</text>
</comment>
<protein>
    <submittedName>
        <fullName evidence="1">Uncharacterized protein</fullName>
    </submittedName>
</protein>
<proteinExistence type="predicted"/>
<evidence type="ECO:0000313" key="1">
    <source>
        <dbReference type="EMBL" id="MBS4536933.1"/>
    </source>
</evidence>
<gene>
    <name evidence="1" type="ORF">GOQ27_00575</name>
</gene>
<dbReference type="SUPFAM" id="SSF52540">
    <property type="entry name" value="P-loop containing nucleoside triphosphate hydrolases"/>
    <property type="match status" value="1"/>
</dbReference>
<dbReference type="AlphaFoldDB" id="A0A942Z769"/>
<name>A0A942Z769_9FIRM</name>
<dbReference type="RefSeq" id="WP_203364863.1">
    <property type="nucleotide sequence ID" value="NZ_WSFT01000005.1"/>
</dbReference>
<dbReference type="InterPro" id="IPR027417">
    <property type="entry name" value="P-loop_NTPase"/>
</dbReference>
<dbReference type="EMBL" id="WSFT01000005">
    <property type="protein sequence ID" value="MBS4536933.1"/>
    <property type="molecule type" value="Genomic_DNA"/>
</dbReference>
<reference evidence="1" key="1">
    <citation type="submission" date="2019-12" db="EMBL/GenBank/DDBJ databases">
        <title>Clostridiaceae gen. nov. sp. nov., isolated from sediment in Xinjiang, China.</title>
        <authorList>
            <person name="Zhang R."/>
        </authorList>
    </citation>
    <scope>NUCLEOTIDE SEQUENCE</scope>
    <source>
        <strain evidence="1">D2Q-11</strain>
    </source>
</reference>
<accession>A0A942Z769</accession>